<dbReference type="InterPro" id="IPR032808">
    <property type="entry name" value="DoxX"/>
</dbReference>
<evidence type="ECO:0000256" key="6">
    <source>
        <dbReference type="ARBA" id="ARBA00023136"/>
    </source>
</evidence>
<dbReference type="RefSeq" id="WP_255853923.1">
    <property type="nucleotide sequence ID" value="NZ_CP073347.1"/>
</dbReference>
<feature type="transmembrane region" description="Helical" evidence="7">
    <location>
        <begin position="83"/>
        <end position="100"/>
    </location>
</feature>
<evidence type="ECO:0000256" key="4">
    <source>
        <dbReference type="ARBA" id="ARBA00022692"/>
    </source>
</evidence>
<keyword evidence="6 7" id="KW-0472">Membrane</keyword>
<accession>A0ABY5HIV3</accession>
<protein>
    <submittedName>
        <fullName evidence="8">DoxX family protein</fullName>
    </submittedName>
</protein>
<proteinExistence type="inferred from homology"/>
<keyword evidence="4 7" id="KW-0812">Transmembrane</keyword>
<organism evidence="8 9">
    <name type="scientific">Marinobacterium rhizophilum</name>
    <dbReference type="NCBI Taxonomy" id="420402"/>
    <lineage>
        <taxon>Bacteria</taxon>
        <taxon>Pseudomonadati</taxon>
        <taxon>Pseudomonadota</taxon>
        <taxon>Gammaproteobacteria</taxon>
        <taxon>Oceanospirillales</taxon>
        <taxon>Oceanospirillaceae</taxon>
        <taxon>Marinobacterium</taxon>
    </lineage>
</organism>
<feature type="transmembrane region" description="Helical" evidence="7">
    <location>
        <begin position="42"/>
        <end position="63"/>
    </location>
</feature>
<comment type="similarity">
    <text evidence="2">Belongs to the DoxX family.</text>
</comment>
<keyword evidence="5 7" id="KW-1133">Transmembrane helix</keyword>
<gene>
    <name evidence="8" type="ORF">KDW95_21975</name>
</gene>
<keyword evidence="9" id="KW-1185">Reference proteome</keyword>
<feature type="transmembrane region" description="Helical" evidence="7">
    <location>
        <begin position="136"/>
        <end position="158"/>
    </location>
</feature>
<dbReference type="PANTHER" id="PTHR33452">
    <property type="entry name" value="OXIDOREDUCTASE CATD-RELATED"/>
    <property type="match status" value="1"/>
</dbReference>
<dbReference type="Proteomes" id="UP001058461">
    <property type="component" value="Chromosome"/>
</dbReference>
<comment type="subcellular location">
    <subcellularLocation>
        <location evidence="1">Cell membrane</location>
        <topology evidence="1">Multi-pass membrane protein</topology>
    </subcellularLocation>
</comment>
<name>A0ABY5HIV3_9GAMM</name>
<dbReference type="InterPro" id="IPR051907">
    <property type="entry name" value="DoxX-like_oxidoreductase"/>
</dbReference>
<evidence type="ECO:0000256" key="7">
    <source>
        <dbReference type="SAM" id="Phobius"/>
    </source>
</evidence>
<evidence type="ECO:0000313" key="9">
    <source>
        <dbReference type="Proteomes" id="UP001058461"/>
    </source>
</evidence>
<keyword evidence="3" id="KW-1003">Cell membrane</keyword>
<feature type="transmembrane region" description="Helical" evidence="7">
    <location>
        <begin position="107"/>
        <end position="124"/>
    </location>
</feature>
<evidence type="ECO:0000256" key="2">
    <source>
        <dbReference type="ARBA" id="ARBA00006679"/>
    </source>
</evidence>
<evidence type="ECO:0000256" key="3">
    <source>
        <dbReference type="ARBA" id="ARBA00022475"/>
    </source>
</evidence>
<evidence type="ECO:0000313" key="8">
    <source>
        <dbReference type="EMBL" id="UTW11879.1"/>
    </source>
</evidence>
<reference evidence="8" key="1">
    <citation type="submission" date="2021-04" db="EMBL/GenBank/DDBJ databases">
        <title>Oceanospirillales bacteria with DddD are important DMSP degraders in coastal seawater.</title>
        <authorList>
            <person name="Liu J."/>
        </authorList>
    </citation>
    <scope>NUCLEOTIDE SEQUENCE</scope>
    <source>
        <strain evidence="8">D13-1</strain>
    </source>
</reference>
<sequence length="172" mass="19282">MTHSNAHRAISASTGSPLFTRTLYWTQQCTHGLNLLSPAVSLLFRFWIAAIFWKAGMAKIASWDATLYLFTYEYSVPVLSPQLAAWLGTGVELLMPVLLALGLATRFSALTLFLFNIIAVLSYPSLNEVGIQHHQYWGLMLLVPLFYGPGLFSLDALIQRYLRARSAMPQDR</sequence>
<dbReference type="PANTHER" id="PTHR33452:SF19">
    <property type="entry name" value="DOXX FAMILY PROTEIN"/>
    <property type="match status" value="1"/>
</dbReference>
<dbReference type="Pfam" id="PF07681">
    <property type="entry name" value="DoxX"/>
    <property type="match status" value="1"/>
</dbReference>
<dbReference type="EMBL" id="CP073347">
    <property type="protein sequence ID" value="UTW11879.1"/>
    <property type="molecule type" value="Genomic_DNA"/>
</dbReference>
<evidence type="ECO:0000256" key="5">
    <source>
        <dbReference type="ARBA" id="ARBA00022989"/>
    </source>
</evidence>
<evidence type="ECO:0000256" key="1">
    <source>
        <dbReference type="ARBA" id="ARBA00004651"/>
    </source>
</evidence>